<dbReference type="InterPro" id="IPR034660">
    <property type="entry name" value="DinB/YfiT-like"/>
</dbReference>
<proteinExistence type="predicted"/>
<dbReference type="Gene3D" id="1.20.120.450">
    <property type="entry name" value="dinb family like domain"/>
    <property type="match status" value="1"/>
</dbReference>
<evidence type="ECO:0000313" key="2">
    <source>
        <dbReference type="EMBL" id="GID10692.1"/>
    </source>
</evidence>
<gene>
    <name evidence="2" type="ORF">Aru02nite_15810</name>
</gene>
<dbReference type="InterPro" id="IPR017517">
    <property type="entry name" value="Maleyloyr_isom"/>
</dbReference>
<dbReference type="NCBIfam" id="TIGR03083">
    <property type="entry name" value="maleylpyruvate isomerase family mycothiol-dependent enzyme"/>
    <property type="match status" value="1"/>
</dbReference>
<dbReference type="SUPFAM" id="SSF109854">
    <property type="entry name" value="DinB/YfiT-like putative metalloenzymes"/>
    <property type="match status" value="1"/>
</dbReference>
<evidence type="ECO:0000313" key="3">
    <source>
        <dbReference type="Proteomes" id="UP000612808"/>
    </source>
</evidence>
<dbReference type="NCBIfam" id="TIGR03086">
    <property type="entry name" value="TIGR03086 family metal-binding protein"/>
    <property type="match status" value="1"/>
</dbReference>
<keyword evidence="3" id="KW-1185">Reference proteome</keyword>
<dbReference type="Proteomes" id="UP000612808">
    <property type="component" value="Unassembled WGS sequence"/>
</dbReference>
<dbReference type="InterPro" id="IPR024344">
    <property type="entry name" value="MDMPI_metal-binding"/>
</dbReference>
<reference evidence="2" key="1">
    <citation type="submission" date="2021-01" db="EMBL/GenBank/DDBJ databases">
        <title>Whole genome shotgun sequence of Actinocatenispora rupis NBRC 107355.</title>
        <authorList>
            <person name="Komaki H."/>
            <person name="Tamura T."/>
        </authorList>
    </citation>
    <scope>NUCLEOTIDE SEQUENCE</scope>
    <source>
        <strain evidence="2">NBRC 107355</strain>
    </source>
</reference>
<evidence type="ECO:0000259" key="1">
    <source>
        <dbReference type="Pfam" id="PF11716"/>
    </source>
</evidence>
<organism evidence="2 3">
    <name type="scientific">Actinocatenispora rupis</name>
    <dbReference type="NCBI Taxonomy" id="519421"/>
    <lineage>
        <taxon>Bacteria</taxon>
        <taxon>Bacillati</taxon>
        <taxon>Actinomycetota</taxon>
        <taxon>Actinomycetes</taxon>
        <taxon>Micromonosporales</taxon>
        <taxon>Micromonosporaceae</taxon>
        <taxon>Actinocatenispora</taxon>
    </lineage>
</organism>
<dbReference type="EMBL" id="BOMB01000009">
    <property type="protein sequence ID" value="GID10692.1"/>
    <property type="molecule type" value="Genomic_DNA"/>
</dbReference>
<accession>A0A8J3J5V0</accession>
<protein>
    <submittedName>
        <fullName evidence="2">TIGR03086 family protein</fullName>
    </submittedName>
</protein>
<feature type="domain" description="Mycothiol-dependent maleylpyruvate isomerase metal-binding" evidence="1">
    <location>
        <begin position="5"/>
        <end position="123"/>
    </location>
</feature>
<dbReference type="Pfam" id="PF11716">
    <property type="entry name" value="MDMPI_N"/>
    <property type="match status" value="1"/>
</dbReference>
<dbReference type="AlphaFoldDB" id="A0A8J3J5V0"/>
<comment type="caution">
    <text evidence="2">The sequence shown here is derived from an EMBL/GenBank/DDBJ whole genome shotgun (WGS) entry which is preliminary data.</text>
</comment>
<name>A0A8J3J5V0_9ACTN</name>
<sequence length="189" mass="19383">MIDVEPACRQMTALVAGVSDADLGAPTPCTEYSVSDLVRHVDGVAHGFAALAGGSPGADGPVTDLVGDWRERVAAHVVALAAAWRDPAAWQGSTAPADGPDLSNELWGRIAFTEMVVHGWDLAEATGQPFALPDATLRDCLAHVTAFVPQAPVPELWGPPVAVPAGSPLIDQVVAVTGRRPRGTVGGAA</sequence>
<dbReference type="GO" id="GO:0046872">
    <property type="term" value="F:metal ion binding"/>
    <property type="evidence" value="ECO:0007669"/>
    <property type="project" value="InterPro"/>
</dbReference>
<dbReference type="RefSeq" id="WP_203656119.1">
    <property type="nucleotide sequence ID" value="NZ_BAAAZM010000003.1"/>
</dbReference>
<dbReference type="InterPro" id="IPR017520">
    <property type="entry name" value="CHP03086"/>
</dbReference>